<dbReference type="GO" id="GO:0019901">
    <property type="term" value="F:protein kinase binding"/>
    <property type="evidence" value="ECO:0007669"/>
    <property type="project" value="TreeGrafter"/>
</dbReference>
<dbReference type="PANTHER" id="PTHR13222:SF1">
    <property type="entry name" value="RB1-INDUCIBLE COILED-COIL PROTEIN 1"/>
    <property type="match status" value="1"/>
</dbReference>
<dbReference type="Proteomes" id="UP000801492">
    <property type="component" value="Unassembled WGS sequence"/>
</dbReference>
<evidence type="ECO:0000256" key="1">
    <source>
        <dbReference type="ARBA" id="ARBA00023006"/>
    </source>
</evidence>
<evidence type="ECO:0000259" key="5">
    <source>
        <dbReference type="Pfam" id="PF10377"/>
    </source>
</evidence>
<keyword evidence="2 3" id="KW-0175">Coiled coil</keyword>
<protein>
    <recommendedName>
        <fullName evidence="5">Autophagy-related protein 11 C-terminal domain-containing protein</fullName>
    </recommendedName>
</protein>
<dbReference type="GO" id="GO:0000045">
    <property type="term" value="P:autophagosome assembly"/>
    <property type="evidence" value="ECO:0007669"/>
    <property type="project" value="InterPro"/>
</dbReference>
<keyword evidence="7" id="KW-1185">Reference proteome</keyword>
<organism evidence="6 7">
    <name type="scientific">Ignelater luminosus</name>
    <name type="common">Cucubano</name>
    <name type="synonym">Pyrophorus luminosus</name>
    <dbReference type="NCBI Taxonomy" id="2038154"/>
    <lineage>
        <taxon>Eukaryota</taxon>
        <taxon>Metazoa</taxon>
        <taxon>Ecdysozoa</taxon>
        <taxon>Arthropoda</taxon>
        <taxon>Hexapoda</taxon>
        <taxon>Insecta</taxon>
        <taxon>Pterygota</taxon>
        <taxon>Neoptera</taxon>
        <taxon>Endopterygota</taxon>
        <taxon>Coleoptera</taxon>
        <taxon>Polyphaga</taxon>
        <taxon>Elateriformia</taxon>
        <taxon>Elateroidea</taxon>
        <taxon>Elateridae</taxon>
        <taxon>Agrypninae</taxon>
        <taxon>Pyrophorini</taxon>
        <taxon>Ignelater</taxon>
    </lineage>
</organism>
<feature type="coiled-coil region" evidence="3">
    <location>
        <begin position="4"/>
        <end position="38"/>
    </location>
</feature>
<dbReference type="GO" id="GO:0034045">
    <property type="term" value="C:phagophore assembly site membrane"/>
    <property type="evidence" value="ECO:0007669"/>
    <property type="project" value="TreeGrafter"/>
</dbReference>
<keyword evidence="1" id="KW-0072">Autophagy</keyword>
<dbReference type="GO" id="GO:0061723">
    <property type="term" value="P:glycophagy"/>
    <property type="evidence" value="ECO:0007669"/>
    <property type="project" value="TreeGrafter"/>
</dbReference>
<evidence type="ECO:0000313" key="7">
    <source>
        <dbReference type="Proteomes" id="UP000801492"/>
    </source>
</evidence>
<reference evidence="6" key="1">
    <citation type="submission" date="2019-08" db="EMBL/GenBank/DDBJ databases">
        <title>The genome of the North American firefly Photinus pyralis.</title>
        <authorList>
            <consortium name="Photinus pyralis genome working group"/>
            <person name="Fallon T.R."/>
            <person name="Sander Lower S.E."/>
            <person name="Weng J.-K."/>
        </authorList>
    </citation>
    <scope>NUCLEOTIDE SEQUENCE</scope>
    <source>
        <strain evidence="6">TRF0915ILg1</strain>
        <tissue evidence="6">Whole body</tissue>
    </source>
</reference>
<evidence type="ECO:0000313" key="6">
    <source>
        <dbReference type="EMBL" id="KAF2878807.1"/>
    </source>
</evidence>
<dbReference type="AlphaFoldDB" id="A0A8K0C525"/>
<dbReference type="GO" id="GO:0034517">
    <property type="term" value="P:ribophagy"/>
    <property type="evidence" value="ECO:0007669"/>
    <property type="project" value="TreeGrafter"/>
</dbReference>
<dbReference type="EMBL" id="VTPC01091282">
    <property type="protein sequence ID" value="KAF2878807.1"/>
    <property type="molecule type" value="Genomic_DNA"/>
</dbReference>
<feature type="compositionally biased region" description="Polar residues" evidence="4">
    <location>
        <begin position="189"/>
        <end position="205"/>
    </location>
</feature>
<feature type="region of interest" description="Disordered" evidence="4">
    <location>
        <begin position="178"/>
        <end position="244"/>
    </location>
</feature>
<evidence type="ECO:0000256" key="4">
    <source>
        <dbReference type="SAM" id="MobiDB-lite"/>
    </source>
</evidence>
<sequence>MQKLTEKESECVKLCEKLDYLEKEKNDVEAQLSLEKSRLVDDSTQDMNASVAVCEGKVNTATSPIKHTEKLTKSQTSLVKSGRLNIDSCHAGDAVLVLWDSTYKNYRIIQESNHLYFLHSDCLETLNINVKGTEERKPYFTGEVVDKDYCHAKKVGNRYNVPRGTKFFRVKVKPLTNSKELKEARDKSANMSQSETAGPSSITEHPTSDAAASWSLPVTPLKQSPTDADKTQKNVMEASMESNR</sequence>
<dbReference type="GO" id="GO:0061709">
    <property type="term" value="P:reticulophagy"/>
    <property type="evidence" value="ECO:0007669"/>
    <property type="project" value="TreeGrafter"/>
</dbReference>
<dbReference type="PANTHER" id="PTHR13222">
    <property type="entry name" value="RB1-INDUCIBLE COILED-COIL"/>
    <property type="match status" value="1"/>
</dbReference>
<proteinExistence type="predicted"/>
<dbReference type="InterPro" id="IPR040040">
    <property type="entry name" value="ATG11"/>
</dbReference>
<dbReference type="GO" id="GO:0060090">
    <property type="term" value="F:molecular adaptor activity"/>
    <property type="evidence" value="ECO:0007669"/>
    <property type="project" value="TreeGrafter"/>
</dbReference>
<evidence type="ECO:0000256" key="3">
    <source>
        <dbReference type="SAM" id="Coils"/>
    </source>
</evidence>
<feature type="domain" description="Autophagy-related protein 11 C-terminal" evidence="5">
    <location>
        <begin position="67"/>
        <end position="173"/>
    </location>
</feature>
<dbReference type="GO" id="GO:1990316">
    <property type="term" value="C:Atg1/ULK1 kinase complex"/>
    <property type="evidence" value="ECO:0007669"/>
    <property type="project" value="TreeGrafter"/>
</dbReference>
<dbReference type="OrthoDB" id="447953at2759"/>
<dbReference type="InterPro" id="IPR019460">
    <property type="entry name" value="Atg11_C"/>
</dbReference>
<evidence type="ECO:0000256" key="2">
    <source>
        <dbReference type="ARBA" id="ARBA00023054"/>
    </source>
</evidence>
<feature type="compositionally biased region" description="Basic and acidic residues" evidence="4">
    <location>
        <begin position="179"/>
        <end position="188"/>
    </location>
</feature>
<dbReference type="GO" id="GO:0034727">
    <property type="term" value="P:piecemeal microautophagy of the nucleus"/>
    <property type="evidence" value="ECO:0007669"/>
    <property type="project" value="TreeGrafter"/>
</dbReference>
<gene>
    <name evidence="6" type="ORF">ILUMI_27363</name>
</gene>
<dbReference type="Pfam" id="PF10377">
    <property type="entry name" value="ATG11"/>
    <property type="match status" value="1"/>
</dbReference>
<comment type="caution">
    <text evidence="6">The sequence shown here is derived from an EMBL/GenBank/DDBJ whole genome shotgun (WGS) entry which is preliminary data.</text>
</comment>
<name>A0A8K0C525_IGNLU</name>
<accession>A0A8K0C525</accession>
<dbReference type="GO" id="GO:0000422">
    <property type="term" value="P:autophagy of mitochondrion"/>
    <property type="evidence" value="ECO:0007669"/>
    <property type="project" value="TreeGrafter"/>
</dbReference>